<reference evidence="10" key="1">
    <citation type="journal article" date="2021" name="Nat. Commun.">
        <title>Genomic analyses provide insights into spinach domestication and the genetic basis of agronomic traits.</title>
        <authorList>
            <person name="Cai X."/>
            <person name="Sun X."/>
            <person name="Xu C."/>
            <person name="Sun H."/>
            <person name="Wang X."/>
            <person name="Ge C."/>
            <person name="Zhang Z."/>
            <person name="Wang Q."/>
            <person name="Fei Z."/>
            <person name="Jiao C."/>
            <person name="Wang Q."/>
        </authorList>
    </citation>
    <scope>NUCLEOTIDE SEQUENCE [LARGE SCALE GENOMIC DNA]</scope>
    <source>
        <strain evidence="10">cv. Varoflay</strain>
    </source>
</reference>
<evidence type="ECO:0000256" key="4">
    <source>
        <dbReference type="ARBA" id="ARBA00022729"/>
    </source>
</evidence>
<keyword evidence="4 8" id="KW-0732">Signal</keyword>
<dbReference type="InterPro" id="IPR000172">
    <property type="entry name" value="GMC_OxRdtase_N"/>
</dbReference>
<gene>
    <name evidence="11" type="primary">LOC110782992</name>
</gene>
<dbReference type="Gene3D" id="3.50.50.60">
    <property type="entry name" value="FAD/NAD(P)-binding domain"/>
    <property type="match status" value="1"/>
</dbReference>
<evidence type="ECO:0000256" key="6">
    <source>
        <dbReference type="PIRSR" id="PIRSR000137-2"/>
    </source>
</evidence>
<protein>
    <submittedName>
        <fullName evidence="11">(R)-mandelonitrile lyase-like</fullName>
    </submittedName>
</protein>
<feature type="binding site" evidence="6">
    <location>
        <position position="246"/>
    </location>
    <ligand>
        <name>FAD</name>
        <dbReference type="ChEBI" id="CHEBI:57692"/>
    </ligand>
</feature>
<dbReference type="GO" id="GO:0016614">
    <property type="term" value="F:oxidoreductase activity, acting on CH-OH group of donors"/>
    <property type="evidence" value="ECO:0007669"/>
    <property type="project" value="InterPro"/>
</dbReference>
<feature type="disulfide bond" evidence="7">
    <location>
        <begin position="427"/>
        <end position="466"/>
    </location>
</feature>
<comment type="similarity">
    <text evidence="2">Belongs to the GMC oxidoreductase family.</text>
</comment>
<keyword evidence="7" id="KW-1015">Disulfide bond</keyword>
<dbReference type="PIRSF" id="PIRSF000137">
    <property type="entry name" value="Alcohol_oxidase"/>
    <property type="match status" value="1"/>
</dbReference>
<dbReference type="Proteomes" id="UP000813463">
    <property type="component" value="Chromosome 1"/>
</dbReference>
<feature type="binding site" evidence="6">
    <location>
        <position position="132"/>
    </location>
    <ligand>
        <name>FAD</name>
        <dbReference type="ChEBI" id="CHEBI:57692"/>
    </ligand>
</feature>
<dbReference type="PROSITE" id="PS00624">
    <property type="entry name" value="GMC_OXRED_2"/>
    <property type="match status" value="1"/>
</dbReference>
<dbReference type="SUPFAM" id="SSF51905">
    <property type="entry name" value="FAD/NAD(P)-binding domain"/>
    <property type="match status" value="1"/>
</dbReference>
<dbReference type="GeneID" id="110782992"/>
<dbReference type="InterPro" id="IPR051871">
    <property type="entry name" value="GMC_Oxidoreductase-Related"/>
</dbReference>
<feature type="signal peptide" evidence="8">
    <location>
        <begin position="1"/>
        <end position="22"/>
    </location>
</feature>
<dbReference type="PANTHER" id="PTHR45968:SF19">
    <property type="entry name" value="GLUCOSE-METHANOL-CHOLINE (GMC) OXIDOREDUCTASE FAMILY PROTEIN"/>
    <property type="match status" value="1"/>
</dbReference>
<dbReference type="OrthoDB" id="269227at2759"/>
<evidence type="ECO:0000256" key="5">
    <source>
        <dbReference type="ARBA" id="ARBA00022827"/>
    </source>
</evidence>
<evidence type="ECO:0000256" key="2">
    <source>
        <dbReference type="ARBA" id="ARBA00010790"/>
    </source>
</evidence>
<dbReference type="RefSeq" id="XP_021842979.1">
    <property type="nucleotide sequence ID" value="XM_021987287.2"/>
</dbReference>
<keyword evidence="10" id="KW-1185">Reference proteome</keyword>
<dbReference type="InterPro" id="IPR036188">
    <property type="entry name" value="FAD/NAD-bd_sf"/>
</dbReference>
<feature type="binding site" evidence="6">
    <location>
        <position position="503"/>
    </location>
    <ligand>
        <name>FAD</name>
        <dbReference type="ChEBI" id="CHEBI:57692"/>
    </ligand>
</feature>
<dbReference type="Pfam" id="PF00732">
    <property type="entry name" value="GMC_oxred_N"/>
    <property type="match status" value="1"/>
</dbReference>
<dbReference type="Pfam" id="PF05199">
    <property type="entry name" value="GMC_oxred_C"/>
    <property type="match status" value="1"/>
</dbReference>
<feature type="chain" id="PRO_5040173894" evidence="8">
    <location>
        <begin position="23"/>
        <end position="540"/>
    </location>
</feature>
<dbReference type="Gene3D" id="3.30.410.40">
    <property type="match status" value="1"/>
</dbReference>
<dbReference type="AlphaFoldDB" id="A0A9R0JQ86"/>
<dbReference type="InterPro" id="IPR007867">
    <property type="entry name" value="GMC_OxRtase_C"/>
</dbReference>
<dbReference type="SUPFAM" id="SSF54373">
    <property type="entry name" value="FAD-linked reductases, C-terminal domain"/>
    <property type="match status" value="1"/>
</dbReference>
<keyword evidence="5 6" id="KW-0274">FAD</keyword>
<dbReference type="KEGG" id="soe:110782992"/>
<evidence type="ECO:0000256" key="8">
    <source>
        <dbReference type="SAM" id="SignalP"/>
    </source>
</evidence>
<evidence type="ECO:0000256" key="7">
    <source>
        <dbReference type="PIRSR" id="PIRSR000137-3"/>
    </source>
</evidence>
<reference evidence="11" key="2">
    <citation type="submission" date="2025-08" db="UniProtKB">
        <authorList>
            <consortium name="RefSeq"/>
        </authorList>
    </citation>
    <scope>IDENTIFICATION</scope>
    <source>
        <tissue evidence="11">Leaf</tissue>
    </source>
</reference>
<evidence type="ECO:0000256" key="3">
    <source>
        <dbReference type="ARBA" id="ARBA00022630"/>
    </source>
</evidence>
<accession>A0A9R0JQ86</accession>
<evidence type="ECO:0000313" key="10">
    <source>
        <dbReference type="Proteomes" id="UP000813463"/>
    </source>
</evidence>
<dbReference type="GO" id="GO:0050660">
    <property type="term" value="F:flavin adenine dinucleotide binding"/>
    <property type="evidence" value="ECO:0007669"/>
    <property type="project" value="InterPro"/>
</dbReference>
<name>A0A9R0JQ86_SPIOL</name>
<organism evidence="10 11">
    <name type="scientific">Spinacia oleracea</name>
    <name type="common">Spinach</name>
    <dbReference type="NCBI Taxonomy" id="3562"/>
    <lineage>
        <taxon>Eukaryota</taxon>
        <taxon>Viridiplantae</taxon>
        <taxon>Streptophyta</taxon>
        <taxon>Embryophyta</taxon>
        <taxon>Tracheophyta</taxon>
        <taxon>Spermatophyta</taxon>
        <taxon>Magnoliopsida</taxon>
        <taxon>eudicotyledons</taxon>
        <taxon>Gunneridae</taxon>
        <taxon>Pentapetalae</taxon>
        <taxon>Caryophyllales</taxon>
        <taxon>Chenopodiaceae</taxon>
        <taxon>Chenopodioideae</taxon>
        <taxon>Anserineae</taxon>
        <taxon>Spinacia</taxon>
    </lineage>
</organism>
<evidence type="ECO:0000256" key="1">
    <source>
        <dbReference type="ARBA" id="ARBA00001974"/>
    </source>
</evidence>
<dbReference type="PANTHER" id="PTHR45968">
    <property type="entry name" value="OSJNBA0019K04.7 PROTEIN"/>
    <property type="match status" value="1"/>
</dbReference>
<keyword evidence="3" id="KW-0285">Flavoprotein</keyword>
<sequence>MMKRLQETCIIILWFLIHCILSSISLSSSSSPSCNKGPKLELPYMTSDVNEVEGKSFDYIIVGGGACGCPLAATLSEKFSVLVIERGDTPYSNPTILERTKFGYPLVETNKYTSAAQEFISLDGVLNYRGRVLGGSTAINSGFYSRASDPFIKKMGWDEEMVKQAYEWVESKVVFAPEMLSPWQSVVLDGLLEAGVLPFNGYTLEHVQGTKLSGTIFDVSGRRHTAADLLGGGNPKNIVVLLNATVSKIFFHPDSGDQPRAKGVKFIKSEDDNKKSYKVYLKKPENSTLPVGEVILTAGALSSPQILMLSGIGPSNHLENFNISVVSNLKSVGDKMQDNPAISLLVDSKPKSRVPDTPQVTGIAEDYKVILESIIVPVSKNLTRVSIAGKLAFPASTGKLELKNKDPRENPLVQFNYLSRDEDMEFCVKIHQLVEEVSMSMAVSVYLGNERNRLEKLGKEESKEYCKKNVSTFYHYHGGCIIGEVVDKDYNVNGVKGLRVMDGSTLVESPGTNPMGTLMMLGRYQGLKIVQERTQSSSRS</sequence>
<feature type="domain" description="Glucose-methanol-choline oxidoreductase N-terminal" evidence="9">
    <location>
        <begin position="299"/>
        <end position="313"/>
    </location>
</feature>
<proteinExistence type="inferred from homology"/>
<comment type="cofactor">
    <cofactor evidence="1 6">
        <name>FAD</name>
        <dbReference type="ChEBI" id="CHEBI:57692"/>
    </cofactor>
</comment>
<dbReference type="InterPro" id="IPR012132">
    <property type="entry name" value="GMC_OxRdtase"/>
</dbReference>
<evidence type="ECO:0000259" key="9">
    <source>
        <dbReference type="PROSITE" id="PS00624"/>
    </source>
</evidence>
<evidence type="ECO:0000313" key="11">
    <source>
        <dbReference type="RefSeq" id="XP_021842979.1"/>
    </source>
</evidence>